<evidence type="ECO:0008006" key="9">
    <source>
        <dbReference type="Google" id="ProtNLM"/>
    </source>
</evidence>
<comment type="caution">
    <text evidence="7">The sequence shown here is derived from an EMBL/GenBank/DDBJ whole genome shotgun (WGS) entry which is preliminary data.</text>
</comment>
<dbReference type="InterPro" id="IPR036259">
    <property type="entry name" value="MFS_trans_sf"/>
</dbReference>
<proteinExistence type="predicted"/>
<dbReference type="PANTHER" id="PTHR19432">
    <property type="entry name" value="SUGAR TRANSPORTER"/>
    <property type="match status" value="1"/>
</dbReference>
<evidence type="ECO:0000313" key="7">
    <source>
        <dbReference type="EMBL" id="KAJ8657887.1"/>
    </source>
</evidence>
<evidence type="ECO:0000313" key="8">
    <source>
        <dbReference type="Proteomes" id="UP001234581"/>
    </source>
</evidence>
<dbReference type="GeneID" id="83213826"/>
<evidence type="ECO:0000256" key="5">
    <source>
        <dbReference type="ARBA" id="ARBA00023136"/>
    </source>
</evidence>
<comment type="subcellular location">
    <subcellularLocation>
        <location evidence="1">Membrane</location>
        <topology evidence="1">Multi-pass membrane protein</topology>
    </subcellularLocation>
</comment>
<dbReference type="GO" id="GO:0008506">
    <property type="term" value="F:sucrose:proton symporter activity"/>
    <property type="evidence" value="ECO:0007669"/>
    <property type="project" value="TreeGrafter"/>
</dbReference>
<evidence type="ECO:0000256" key="2">
    <source>
        <dbReference type="ARBA" id="ARBA00022448"/>
    </source>
</evidence>
<feature type="transmembrane region" description="Helical" evidence="6">
    <location>
        <begin position="399"/>
        <end position="421"/>
    </location>
</feature>
<sequence length="459" mass="49898">MALSEDLDHRPRSSILRIGLVTCCMVGHEFTWVIQFAYGTPYLLSLGLSKEMTALIWLSGPISGLIVQSVSKCVRIFKVIGVWSDNCKSKLGRRRPFIIIGGVIVWVSLLGLGYVEPIARSLASNSDNETMIQNLKVAVAISSLCTLEVGANIVEASGRSLFIDMFPTSQQNTVNVFSSVFYNVADVAGYLLGYLNLSDIFPTSDVSQMGALCTIAAIISAFTVVIGCLSAHEVPLSLGFTATTKNDTTWVAEIYARTHHSEQWDEGARAGSLAMGISSVVAIVSGAILPSAIKHGFLSRKNMYTLSHVLFAAAMFLVPFIDSLAGAMLLCGLVGVPWIITMWIPYSLISEYLVLEHHKEKQHSRYDDRSSSQIEEESTPLLSVEEKSMDSGIVLGIHNIYMTLPQFIGIALTSIIFSMAHSLEEQNPDDNQGVSWVLQSCGVMAIVAALVSRSMVDVD</sequence>
<evidence type="ECO:0000256" key="6">
    <source>
        <dbReference type="SAM" id="Phobius"/>
    </source>
</evidence>
<feature type="transmembrane region" description="Helical" evidence="6">
    <location>
        <begin position="270"/>
        <end position="291"/>
    </location>
</feature>
<dbReference type="SUPFAM" id="SSF103473">
    <property type="entry name" value="MFS general substrate transporter"/>
    <property type="match status" value="1"/>
</dbReference>
<feature type="transmembrane region" description="Helical" evidence="6">
    <location>
        <begin position="54"/>
        <end position="77"/>
    </location>
</feature>
<feature type="transmembrane region" description="Helical" evidence="6">
    <location>
        <begin position="176"/>
        <end position="197"/>
    </location>
</feature>
<feature type="transmembrane region" description="Helical" evidence="6">
    <location>
        <begin position="15"/>
        <end position="34"/>
    </location>
</feature>
<keyword evidence="8" id="KW-1185">Reference proteome</keyword>
<accession>A0AAD7V4B0</accession>
<evidence type="ECO:0000256" key="4">
    <source>
        <dbReference type="ARBA" id="ARBA00022989"/>
    </source>
</evidence>
<name>A0AAD7V4B0_9FUNG</name>
<keyword evidence="3 6" id="KW-0812">Transmembrane</keyword>
<dbReference type="AlphaFoldDB" id="A0AAD7V4B0"/>
<protein>
    <recommendedName>
        <fullName evidence="9">Sucrose transporter</fullName>
    </recommendedName>
</protein>
<reference evidence="7 8" key="1">
    <citation type="submission" date="2023-03" db="EMBL/GenBank/DDBJ databases">
        <title>Genome sequence of Lichtheimia ornata CBS 291.66.</title>
        <authorList>
            <person name="Mohabir J.T."/>
            <person name="Shea T.P."/>
            <person name="Kurbessoian T."/>
            <person name="Berby B."/>
            <person name="Fontaine J."/>
            <person name="Livny J."/>
            <person name="Gnirke A."/>
            <person name="Stajich J.E."/>
            <person name="Cuomo C.A."/>
        </authorList>
    </citation>
    <scope>NUCLEOTIDE SEQUENCE [LARGE SCALE GENOMIC DNA]</scope>
    <source>
        <strain evidence="7">CBS 291.66</strain>
    </source>
</reference>
<organism evidence="7 8">
    <name type="scientific">Lichtheimia ornata</name>
    <dbReference type="NCBI Taxonomy" id="688661"/>
    <lineage>
        <taxon>Eukaryota</taxon>
        <taxon>Fungi</taxon>
        <taxon>Fungi incertae sedis</taxon>
        <taxon>Mucoromycota</taxon>
        <taxon>Mucoromycotina</taxon>
        <taxon>Mucoromycetes</taxon>
        <taxon>Mucorales</taxon>
        <taxon>Lichtheimiaceae</taxon>
        <taxon>Lichtheimia</taxon>
    </lineage>
</organism>
<keyword evidence="2" id="KW-0813">Transport</keyword>
<dbReference type="Proteomes" id="UP001234581">
    <property type="component" value="Unassembled WGS sequence"/>
</dbReference>
<keyword evidence="4 6" id="KW-1133">Transmembrane helix</keyword>
<dbReference type="Gene3D" id="1.20.1250.20">
    <property type="entry name" value="MFS general substrate transporter like domains"/>
    <property type="match status" value="1"/>
</dbReference>
<gene>
    <name evidence="7" type="ORF">O0I10_006415</name>
</gene>
<feature type="transmembrane region" description="Helical" evidence="6">
    <location>
        <begin position="303"/>
        <end position="321"/>
    </location>
</feature>
<dbReference type="PANTHER" id="PTHR19432:SF35">
    <property type="entry name" value="SOLUTE CARRIER FAMILY 45 MEMBER 3 ISOFORM X1"/>
    <property type="match status" value="1"/>
</dbReference>
<feature type="transmembrane region" description="Helical" evidence="6">
    <location>
        <begin position="209"/>
        <end position="232"/>
    </location>
</feature>
<dbReference type="RefSeq" id="XP_058342800.1">
    <property type="nucleotide sequence ID" value="XM_058486443.1"/>
</dbReference>
<evidence type="ECO:0000256" key="1">
    <source>
        <dbReference type="ARBA" id="ARBA00004141"/>
    </source>
</evidence>
<dbReference type="EMBL" id="JARTCD010000028">
    <property type="protein sequence ID" value="KAJ8657887.1"/>
    <property type="molecule type" value="Genomic_DNA"/>
</dbReference>
<feature type="transmembrane region" description="Helical" evidence="6">
    <location>
        <begin position="97"/>
        <end position="115"/>
    </location>
</feature>
<feature type="transmembrane region" description="Helical" evidence="6">
    <location>
        <begin position="433"/>
        <end position="451"/>
    </location>
</feature>
<dbReference type="GO" id="GO:0005886">
    <property type="term" value="C:plasma membrane"/>
    <property type="evidence" value="ECO:0007669"/>
    <property type="project" value="TreeGrafter"/>
</dbReference>
<evidence type="ECO:0000256" key="3">
    <source>
        <dbReference type="ARBA" id="ARBA00022692"/>
    </source>
</evidence>
<keyword evidence="5 6" id="KW-0472">Membrane</keyword>
<feature type="transmembrane region" description="Helical" evidence="6">
    <location>
        <begin position="327"/>
        <end position="355"/>
    </location>
</feature>